<evidence type="ECO:0000313" key="1">
    <source>
        <dbReference type="EMBL" id="MXY93774.1"/>
    </source>
</evidence>
<comment type="caution">
    <text evidence="1">The sequence shown here is derived from an EMBL/GenBank/DDBJ whole genome shotgun (WGS) entry which is preliminary data.</text>
</comment>
<proteinExistence type="predicted"/>
<sequence length="201" mass="22634">MPDGYHWRPTIVRGYPSFDNLDSKVIIQIELPSGSNHGPAVDKPNLVKAGTVSDPAFDLELGLAYLWDEAKRHNGGFRIHATRPQALRNDQGHIVDEAGDVKTERSGAPSTRWDHPQAVLTGRQERHPQASRVRVLTRADRHRLAYGMVVDKHTSQIRNEQSATDRLLTSLEKDGRIVIERDAIEPDTGKQGWRILEAWTL</sequence>
<gene>
    <name evidence="1" type="ORF">F4Y42_10035</name>
</gene>
<dbReference type="EMBL" id="VXRG01000086">
    <property type="protein sequence ID" value="MXY93774.1"/>
    <property type="molecule type" value="Genomic_DNA"/>
</dbReference>
<name>A0A6B0YRP0_9CHLR</name>
<dbReference type="AlphaFoldDB" id="A0A6B0YRP0"/>
<organism evidence="1">
    <name type="scientific">Caldilineaceae bacterium SB0664_bin_27</name>
    <dbReference type="NCBI Taxonomy" id="2605260"/>
    <lineage>
        <taxon>Bacteria</taxon>
        <taxon>Bacillati</taxon>
        <taxon>Chloroflexota</taxon>
        <taxon>Caldilineae</taxon>
        <taxon>Caldilineales</taxon>
        <taxon>Caldilineaceae</taxon>
    </lineage>
</organism>
<accession>A0A6B0YRP0</accession>
<protein>
    <submittedName>
        <fullName evidence="1">Uncharacterized protein</fullName>
    </submittedName>
</protein>
<reference evidence="1" key="1">
    <citation type="submission" date="2019-09" db="EMBL/GenBank/DDBJ databases">
        <title>Characterisation of the sponge microbiome using genome-centric metagenomics.</title>
        <authorList>
            <person name="Engelberts J.P."/>
            <person name="Robbins S.J."/>
            <person name="De Goeij J.M."/>
            <person name="Aranda M."/>
            <person name="Bell S.C."/>
            <person name="Webster N.S."/>
        </authorList>
    </citation>
    <scope>NUCLEOTIDE SEQUENCE</scope>
    <source>
        <strain evidence="1">SB0664_bin_27</strain>
    </source>
</reference>